<dbReference type="AlphaFoldDB" id="A0AAN9MS35"/>
<dbReference type="EMBL" id="JAYMYQ010000001">
    <property type="protein sequence ID" value="KAK7359596.1"/>
    <property type="molecule type" value="Genomic_DNA"/>
</dbReference>
<organism evidence="2 3">
    <name type="scientific">Canavalia gladiata</name>
    <name type="common">Sword bean</name>
    <name type="synonym">Dolichos gladiatus</name>
    <dbReference type="NCBI Taxonomy" id="3824"/>
    <lineage>
        <taxon>Eukaryota</taxon>
        <taxon>Viridiplantae</taxon>
        <taxon>Streptophyta</taxon>
        <taxon>Embryophyta</taxon>
        <taxon>Tracheophyta</taxon>
        <taxon>Spermatophyta</taxon>
        <taxon>Magnoliopsida</taxon>
        <taxon>eudicotyledons</taxon>
        <taxon>Gunneridae</taxon>
        <taxon>Pentapetalae</taxon>
        <taxon>rosids</taxon>
        <taxon>fabids</taxon>
        <taxon>Fabales</taxon>
        <taxon>Fabaceae</taxon>
        <taxon>Papilionoideae</taxon>
        <taxon>50 kb inversion clade</taxon>
        <taxon>NPAAA clade</taxon>
        <taxon>indigoferoid/millettioid clade</taxon>
        <taxon>Phaseoleae</taxon>
        <taxon>Canavalia</taxon>
    </lineage>
</organism>
<sequence length="219" mass="24688">MISTTSDQCRQLYQQPFIDGMPLVPSIEGLLDEPMMTSSSMSSQEGILSPNNLHNTISHHHLTPKANFAFKPIRKRSRASKRTPFTLLKANTSNFRTLVQQFTGCPNTTTMPLAFHKGPITLNFQQGSKQRIFQSHTTRAMPPFGTTSFNQQVPLQKQQDQLASQQLVQEHVKSSDFLPTSGNPYSMEISDGLLFDNNDFSLHELTNTFSSNKDGFFMR</sequence>
<evidence type="ECO:0000259" key="1">
    <source>
        <dbReference type="Pfam" id="PF05678"/>
    </source>
</evidence>
<reference evidence="2 3" key="1">
    <citation type="submission" date="2024-01" db="EMBL/GenBank/DDBJ databases">
        <title>The genomes of 5 underutilized Papilionoideae crops provide insights into root nodulation and disease resistanc.</title>
        <authorList>
            <person name="Jiang F."/>
        </authorList>
    </citation>
    <scope>NUCLEOTIDE SEQUENCE [LARGE SCALE GENOMIC DNA]</scope>
    <source>
        <strain evidence="2">LVBAO_FW01</strain>
        <tissue evidence="2">Leaves</tissue>
    </source>
</reference>
<dbReference type="PANTHER" id="PTHR33179:SF30">
    <property type="entry name" value="VQ DOMAIN-CONTAINING PROTEIN"/>
    <property type="match status" value="1"/>
</dbReference>
<keyword evidence="3" id="KW-1185">Reference proteome</keyword>
<evidence type="ECO:0000313" key="2">
    <source>
        <dbReference type="EMBL" id="KAK7359596.1"/>
    </source>
</evidence>
<name>A0AAN9MS35_CANGL</name>
<proteinExistence type="predicted"/>
<comment type="caution">
    <text evidence="2">The sequence shown here is derived from an EMBL/GenBank/DDBJ whole genome shotgun (WGS) entry which is preliminary data.</text>
</comment>
<accession>A0AAN9MS35</accession>
<dbReference type="Pfam" id="PF05678">
    <property type="entry name" value="VQ"/>
    <property type="match status" value="1"/>
</dbReference>
<dbReference type="InterPro" id="IPR039609">
    <property type="entry name" value="VQ_15/22"/>
</dbReference>
<gene>
    <name evidence="2" type="ORF">VNO77_01557</name>
</gene>
<dbReference type="InterPro" id="IPR008889">
    <property type="entry name" value="VQ"/>
</dbReference>
<dbReference type="Proteomes" id="UP001367508">
    <property type="component" value="Unassembled WGS sequence"/>
</dbReference>
<evidence type="ECO:0000313" key="3">
    <source>
        <dbReference type="Proteomes" id="UP001367508"/>
    </source>
</evidence>
<dbReference type="PANTHER" id="PTHR33179">
    <property type="entry name" value="VQ MOTIF-CONTAINING PROTEIN"/>
    <property type="match status" value="1"/>
</dbReference>
<protein>
    <recommendedName>
        <fullName evidence="1">VQ domain-containing protein</fullName>
    </recommendedName>
</protein>
<feature type="domain" description="VQ" evidence="1">
    <location>
        <begin position="87"/>
        <end position="106"/>
    </location>
</feature>